<dbReference type="RefSeq" id="WP_218472754.1">
    <property type="nucleotide sequence ID" value="NZ_BAABJN010000009.1"/>
</dbReference>
<proteinExistence type="predicted"/>
<dbReference type="Proteomes" id="UP000694257">
    <property type="component" value="Chromosome"/>
</dbReference>
<reference evidence="1 2" key="1">
    <citation type="submission" date="2021-07" db="EMBL/GenBank/DDBJ databases">
        <title>Whole Genome Sequence of Nocardia Iowensis.</title>
        <authorList>
            <person name="Lamm A."/>
            <person name="Collins-Fairclough A.M."/>
            <person name="Bunk B."/>
            <person name="Sproer C."/>
        </authorList>
    </citation>
    <scope>NUCLEOTIDE SEQUENCE [LARGE SCALE GENOMIC DNA]</scope>
    <source>
        <strain evidence="1 2">NRRL 5646</strain>
    </source>
</reference>
<organism evidence="1 2">
    <name type="scientific">Nocardia iowensis</name>
    <dbReference type="NCBI Taxonomy" id="204891"/>
    <lineage>
        <taxon>Bacteria</taxon>
        <taxon>Bacillati</taxon>
        <taxon>Actinomycetota</taxon>
        <taxon>Actinomycetes</taxon>
        <taxon>Mycobacteriales</taxon>
        <taxon>Nocardiaceae</taxon>
        <taxon>Nocardia</taxon>
    </lineage>
</organism>
<gene>
    <name evidence="1" type="ORF">KV110_01550</name>
</gene>
<sequence>MPKRRWRAGHESCASGKHADFVPIDQDPFSPEKPLWQTEVLQSWGGARRLGEYGRL</sequence>
<accession>A0ABX8RU28</accession>
<name>A0ABX8RU28_NOCIO</name>
<dbReference type="EMBL" id="CP078145">
    <property type="protein sequence ID" value="QXN91905.1"/>
    <property type="molecule type" value="Genomic_DNA"/>
</dbReference>
<protein>
    <submittedName>
        <fullName evidence="1">Uncharacterized protein</fullName>
    </submittedName>
</protein>
<keyword evidence="2" id="KW-1185">Reference proteome</keyword>
<evidence type="ECO:0000313" key="2">
    <source>
        <dbReference type="Proteomes" id="UP000694257"/>
    </source>
</evidence>
<evidence type="ECO:0000313" key="1">
    <source>
        <dbReference type="EMBL" id="QXN91905.1"/>
    </source>
</evidence>